<evidence type="ECO:0000313" key="1">
    <source>
        <dbReference type="EMBL" id="CEK90908.1"/>
    </source>
</evidence>
<organism evidence="1">
    <name type="scientific">Arion vulgaris</name>
    <dbReference type="NCBI Taxonomy" id="1028688"/>
    <lineage>
        <taxon>Eukaryota</taxon>
        <taxon>Metazoa</taxon>
        <taxon>Spiralia</taxon>
        <taxon>Lophotrochozoa</taxon>
        <taxon>Mollusca</taxon>
        <taxon>Gastropoda</taxon>
        <taxon>Heterobranchia</taxon>
        <taxon>Euthyneura</taxon>
        <taxon>Panpulmonata</taxon>
        <taxon>Eupulmonata</taxon>
        <taxon>Stylommatophora</taxon>
        <taxon>Helicina</taxon>
        <taxon>Arionoidea</taxon>
        <taxon>Arionidae</taxon>
        <taxon>Arion</taxon>
    </lineage>
</organism>
<dbReference type="EMBL" id="HACG01044043">
    <property type="protein sequence ID" value="CEK90908.1"/>
    <property type="molecule type" value="Transcribed_RNA"/>
</dbReference>
<proteinExistence type="predicted"/>
<reference evidence="1" key="1">
    <citation type="submission" date="2014-12" db="EMBL/GenBank/DDBJ databases">
        <title>Insight into the proteome of Arion vulgaris.</title>
        <authorList>
            <person name="Aradska J."/>
            <person name="Bulat T."/>
            <person name="Smidak R."/>
            <person name="Sarate P."/>
            <person name="Gangsoo J."/>
            <person name="Sialana F."/>
            <person name="Bilban M."/>
            <person name="Lubec G."/>
        </authorList>
    </citation>
    <scope>NUCLEOTIDE SEQUENCE</scope>
    <source>
        <tissue evidence="1">Skin</tissue>
    </source>
</reference>
<accession>A0A0B7BD59</accession>
<protein>
    <submittedName>
        <fullName evidence="1">Uncharacterized protein</fullName>
    </submittedName>
</protein>
<sequence>MLGQQDFQQKYVTHSSKAMEGILMIQQFLSSVATKVLIVVDRMSIGMLISQLLDIILSGLANAQ</sequence>
<dbReference type="AlphaFoldDB" id="A0A0B7BD59"/>
<name>A0A0B7BD59_9EUPU</name>
<gene>
    <name evidence="1" type="primary">ORF179813</name>
</gene>